<dbReference type="PANTHER" id="PTHR43364:SF6">
    <property type="entry name" value="OXIDOREDUCTASE-RELATED"/>
    <property type="match status" value="1"/>
</dbReference>
<evidence type="ECO:0000313" key="2">
    <source>
        <dbReference type="EMBL" id="MDN4615725.1"/>
    </source>
</evidence>
<dbReference type="InterPro" id="IPR036812">
    <property type="entry name" value="NAD(P)_OxRdtase_dom_sf"/>
</dbReference>
<gene>
    <name evidence="2" type="ORF">P5G50_14835</name>
</gene>
<dbReference type="SUPFAM" id="SSF51430">
    <property type="entry name" value="NAD(P)-linked oxidoreductase"/>
    <property type="match status" value="1"/>
</dbReference>
<protein>
    <submittedName>
        <fullName evidence="2">Aldo/keto reductase</fullName>
    </submittedName>
</protein>
<dbReference type="Proteomes" id="UP001174208">
    <property type="component" value="Unassembled WGS sequence"/>
</dbReference>
<reference evidence="2" key="1">
    <citation type="submission" date="2023-06" db="EMBL/GenBank/DDBJ databases">
        <title>MT1 and MT2 Draft Genomes of Novel Species.</title>
        <authorList>
            <person name="Venkateswaran K."/>
        </authorList>
    </citation>
    <scope>NUCLEOTIDE SEQUENCE</scope>
    <source>
        <strain evidence="2">F6_8S_P_1B</strain>
    </source>
</reference>
<dbReference type="PANTHER" id="PTHR43364">
    <property type="entry name" value="NADH-SPECIFIC METHYLGLYOXAL REDUCTASE-RELATED"/>
    <property type="match status" value="1"/>
</dbReference>
<feature type="domain" description="NADP-dependent oxidoreductase" evidence="1">
    <location>
        <begin position="143"/>
        <end position="431"/>
    </location>
</feature>
<keyword evidence="3" id="KW-1185">Reference proteome</keyword>
<evidence type="ECO:0000259" key="1">
    <source>
        <dbReference type="Pfam" id="PF00248"/>
    </source>
</evidence>
<dbReference type="InterPro" id="IPR023210">
    <property type="entry name" value="NADP_OxRdtase_dom"/>
</dbReference>
<dbReference type="Gene3D" id="3.20.20.100">
    <property type="entry name" value="NADP-dependent oxidoreductase domain"/>
    <property type="match status" value="1"/>
</dbReference>
<sequence length="432" mass="44951">MPQLLPLRLRRGAGRTAADATATDTASAGTAAADAAALTAASDAAAAVDAATALDAAHASHAAAALDAAAASDAVRLSAAAAIGTATTAAPAGASTAAARAFTEPSTATGGPLDIDPLLERTGPLSIIAPRRIGESDLTVFPLSLGASVFGWTADGDTSLAILDRFAARGGNFIDTADSYVGGRSEVLIGKWMRDRGVRDHLVVATKVGRHHDNPGLGSVSIVRAVEASLERLQTDRIDLLYFHDDDPEVPLEDSLATAEWLIETGKVRYLGASNFSADRLIEARILASAGLPKFVAIQNQYNLVHRTEFESALRIVAAAQGLAVMPYYALANGFLTGKYRSKADLTADARSVRASAYVNRRGQRVLATLDRIAAEHASTPASIAIAWLLAKRTIVAPVASASRPEQVDALMAAAGIRLTRAQMLDLDRVSE</sequence>
<organism evidence="2 3">
    <name type="scientific">Leifsonia williamsii</name>
    <dbReference type="NCBI Taxonomy" id="3035919"/>
    <lineage>
        <taxon>Bacteria</taxon>
        <taxon>Bacillati</taxon>
        <taxon>Actinomycetota</taxon>
        <taxon>Actinomycetes</taxon>
        <taxon>Micrococcales</taxon>
        <taxon>Microbacteriaceae</taxon>
        <taxon>Leifsonia</taxon>
    </lineage>
</organism>
<dbReference type="RefSeq" id="WP_301212490.1">
    <property type="nucleotide sequence ID" value="NZ_JAROCF010000001.1"/>
</dbReference>
<dbReference type="EMBL" id="JAROCF010000001">
    <property type="protein sequence ID" value="MDN4615725.1"/>
    <property type="molecule type" value="Genomic_DNA"/>
</dbReference>
<dbReference type="Pfam" id="PF00248">
    <property type="entry name" value="Aldo_ket_red"/>
    <property type="match status" value="1"/>
</dbReference>
<proteinExistence type="predicted"/>
<dbReference type="InterPro" id="IPR050523">
    <property type="entry name" value="AKR_Detox_Biosynth"/>
</dbReference>
<accession>A0ABT8KE28</accession>
<evidence type="ECO:0000313" key="3">
    <source>
        <dbReference type="Proteomes" id="UP001174208"/>
    </source>
</evidence>
<comment type="caution">
    <text evidence="2">The sequence shown here is derived from an EMBL/GenBank/DDBJ whole genome shotgun (WGS) entry which is preliminary data.</text>
</comment>
<name>A0ABT8KE28_9MICO</name>